<sequence length="322" mass="37712">MKYLSNIVFLFLIFFLSCQKSNEPLNKDKVYDVNITYIKDDSIVGFTPGDFLDIFDDDLSKLTYDILGYKIKYNLKNGIDDNKFYSDNRKIIIENSDIFKRDFIDIKNIDYNQLEKDILYSLSNETSANIKKLFGYEYGTPLKVIAENIAPSYEQSILNVWNSPVKGRNELIDAKRLFIFTSLYWRIVANEFRDSSIVIVNMPLTSNYRGMSAKSISDGGFVDRIVCENNNIRPCKSISIISTYQFLNSSIDNETLKNIFSYYIIQTIAMMFPKYDIHSDEKHSIMSEVNRFDYVNWYSNIINFQLNTPYKTIKYYKDSIKN</sequence>
<accession>A0A0G4K7T4</accession>
<gene>
    <name evidence="1" type="ORF">BRSU_1618</name>
</gene>
<dbReference type="Proteomes" id="UP000043763">
    <property type="component" value="Unassembled WGS sequence"/>
</dbReference>
<protein>
    <recommendedName>
        <fullName evidence="3">Lipoprotein</fullName>
    </recommendedName>
</protein>
<dbReference type="AlphaFoldDB" id="A0A0G4K7T4"/>
<evidence type="ECO:0008006" key="3">
    <source>
        <dbReference type="Google" id="ProtNLM"/>
    </source>
</evidence>
<evidence type="ECO:0000313" key="2">
    <source>
        <dbReference type="Proteomes" id="UP000043763"/>
    </source>
</evidence>
<organism evidence="1 2">
    <name type="scientific">Brachyspira suanatina</name>
    <dbReference type="NCBI Taxonomy" id="381802"/>
    <lineage>
        <taxon>Bacteria</taxon>
        <taxon>Pseudomonadati</taxon>
        <taxon>Spirochaetota</taxon>
        <taxon>Spirochaetia</taxon>
        <taxon>Brachyspirales</taxon>
        <taxon>Brachyspiraceae</taxon>
        <taxon>Brachyspira</taxon>
    </lineage>
</organism>
<dbReference type="EMBL" id="CVLB01000001">
    <property type="protein sequence ID" value="CRF33715.1"/>
    <property type="molecule type" value="Genomic_DNA"/>
</dbReference>
<dbReference type="RefSeq" id="WP_048594827.1">
    <property type="nucleotide sequence ID" value="NZ_CVLB01000001.1"/>
</dbReference>
<dbReference type="OrthoDB" id="306586at2"/>
<evidence type="ECO:0000313" key="1">
    <source>
        <dbReference type="EMBL" id="CRF33715.1"/>
    </source>
</evidence>
<keyword evidence="2" id="KW-1185">Reference proteome</keyword>
<name>A0A0G4K7T4_9SPIR</name>
<dbReference type="PROSITE" id="PS51257">
    <property type="entry name" value="PROKAR_LIPOPROTEIN"/>
    <property type="match status" value="1"/>
</dbReference>
<reference evidence="2" key="1">
    <citation type="submission" date="2015-04" db="EMBL/GenBank/DDBJ databases">
        <authorList>
            <person name="Mushtaq Mamoona"/>
        </authorList>
    </citation>
    <scope>NUCLEOTIDE SEQUENCE [LARGE SCALE GENOMIC DNA]</scope>
    <source>
        <strain evidence="2">AN4859/03</strain>
    </source>
</reference>
<proteinExistence type="predicted"/>